<evidence type="ECO:0000313" key="3">
    <source>
        <dbReference type="Proteomes" id="UP001458880"/>
    </source>
</evidence>
<name>A0AAW1L6F9_POPJA</name>
<feature type="compositionally biased region" description="Basic and acidic residues" evidence="1">
    <location>
        <begin position="1"/>
        <end position="12"/>
    </location>
</feature>
<reference evidence="2 3" key="1">
    <citation type="journal article" date="2024" name="BMC Genomics">
        <title>De novo assembly and annotation of Popillia japonica's genome with initial clues to its potential as an invasive pest.</title>
        <authorList>
            <person name="Cucini C."/>
            <person name="Boschi S."/>
            <person name="Funari R."/>
            <person name="Cardaioli E."/>
            <person name="Iannotti N."/>
            <person name="Marturano G."/>
            <person name="Paoli F."/>
            <person name="Bruttini M."/>
            <person name="Carapelli A."/>
            <person name="Frati F."/>
            <person name="Nardi F."/>
        </authorList>
    </citation>
    <scope>NUCLEOTIDE SEQUENCE [LARGE SCALE GENOMIC DNA]</scope>
    <source>
        <strain evidence="2">DMR45628</strain>
    </source>
</reference>
<comment type="caution">
    <text evidence="2">The sequence shown here is derived from an EMBL/GenBank/DDBJ whole genome shotgun (WGS) entry which is preliminary data.</text>
</comment>
<evidence type="ECO:0000256" key="1">
    <source>
        <dbReference type="SAM" id="MobiDB-lite"/>
    </source>
</evidence>
<dbReference type="EMBL" id="JASPKY010000168">
    <property type="protein sequence ID" value="KAK9728683.1"/>
    <property type="molecule type" value="Genomic_DNA"/>
</dbReference>
<dbReference type="Proteomes" id="UP001458880">
    <property type="component" value="Unassembled WGS sequence"/>
</dbReference>
<accession>A0AAW1L6F9</accession>
<gene>
    <name evidence="2" type="ORF">QE152_g17101</name>
</gene>
<evidence type="ECO:0000313" key="2">
    <source>
        <dbReference type="EMBL" id="KAK9728683.1"/>
    </source>
</evidence>
<proteinExistence type="predicted"/>
<feature type="region of interest" description="Disordered" evidence="1">
    <location>
        <begin position="1"/>
        <end position="35"/>
    </location>
</feature>
<keyword evidence="3" id="KW-1185">Reference proteome</keyword>
<protein>
    <submittedName>
        <fullName evidence="2">Uncharacterized protein</fullName>
    </submittedName>
</protein>
<feature type="compositionally biased region" description="Acidic residues" evidence="1">
    <location>
        <begin position="19"/>
        <end position="29"/>
    </location>
</feature>
<organism evidence="2 3">
    <name type="scientific">Popillia japonica</name>
    <name type="common">Japanese beetle</name>
    <dbReference type="NCBI Taxonomy" id="7064"/>
    <lineage>
        <taxon>Eukaryota</taxon>
        <taxon>Metazoa</taxon>
        <taxon>Ecdysozoa</taxon>
        <taxon>Arthropoda</taxon>
        <taxon>Hexapoda</taxon>
        <taxon>Insecta</taxon>
        <taxon>Pterygota</taxon>
        <taxon>Neoptera</taxon>
        <taxon>Endopterygota</taxon>
        <taxon>Coleoptera</taxon>
        <taxon>Polyphaga</taxon>
        <taxon>Scarabaeiformia</taxon>
        <taxon>Scarabaeidae</taxon>
        <taxon>Rutelinae</taxon>
        <taxon>Popillia</taxon>
    </lineage>
</organism>
<sequence length="68" mass="7813">MDPKRFYGRDSRNIVPMDIPDDSEDEGLSDDDRINPDIIIPESDLEMNNSDGEDDNISLDQFFYLSSI</sequence>
<dbReference type="AlphaFoldDB" id="A0AAW1L6F9"/>